<dbReference type="Gene3D" id="1.20.120.910">
    <property type="entry name" value="DksA, coiled-coil domain"/>
    <property type="match status" value="1"/>
</dbReference>
<dbReference type="Proteomes" id="UP000228867">
    <property type="component" value="Unassembled WGS sequence"/>
</dbReference>
<dbReference type="InterPro" id="IPR037187">
    <property type="entry name" value="DnaK_N"/>
</dbReference>
<dbReference type="SUPFAM" id="SSF109635">
    <property type="entry name" value="DnaK suppressor protein DksA, alpha-hairpin domain"/>
    <property type="match status" value="1"/>
</dbReference>
<accession>A0A2H0NEX8</accession>
<dbReference type="EMBL" id="PCWR01000053">
    <property type="protein sequence ID" value="PIR06636.1"/>
    <property type="molecule type" value="Genomic_DNA"/>
</dbReference>
<dbReference type="PANTHER" id="PTHR33823:SF4">
    <property type="entry name" value="GENERAL STRESS PROTEIN 16O"/>
    <property type="match status" value="1"/>
</dbReference>
<proteinExistence type="predicted"/>
<sequence length="116" mass="13192">MALNKKQIKFFEGKLVAEKEELEKQIKELSVPPVFSSEKNRFQEEEKADEIEEAGSRLSAGEVLRHNLSDIKNALQKMKKGNYGICEKCGVLISFKVLKTEPASIFCQKCKREKGD</sequence>
<organism evidence="2 3">
    <name type="scientific">Candidatus Jorgensenbacteria bacterium CG11_big_fil_rev_8_21_14_0_20_38_23</name>
    <dbReference type="NCBI Taxonomy" id="1974594"/>
    <lineage>
        <taxon>Bacteria</taxon>
        <taxon>Candidatus Joergenseniibacteriota</taxon>
    </lineage>
</organism>
<dbReference type="PANTHER" id="PTHR33823">
    <property type="entry name" value="RNA POLYMERASE-BINDING TRANSCRIPTION FACTOR DKSA-RELATED"/>
    <property type="match status" value="1"/>
</dbReference>
<gene>
    <name evidence="2" type="ORF">COV54_02360</name>
</gene>
<protein>
    <submittedName>
        <fullName evidence="2">Uncharacterized protein</fullName>
    </submittedName>
</protein>
<name>A0A2H0NEX8_9BACT</name>
<dbReference type="PROSITE" id="PS51128">
    <property type="entry name" value="ZF_DKSA_2"/>
    <property type="match status" value="1"/>
</dbReference>
<comment type="caution">
    <text evidence="2">The sequence shown here is derived from an EMBL/GenBank/DDBJ whole genome shotgun (WGS) entry which is preliminary data.</text>
</comment>
<evidence type="ECO:0000256" key="1">
    <source>
        <dbReference type="PROSITE-ProRule" id="PRU00510"/>
    </source>
</evidence>
<dbReference type="AlphaFoldDB" id="A0A2H0NEX8"/>
<evidence type="ECO:0000313" key="2">
    <source>
        <dbReference type="EMBL" id="PIR06636.1"/>
    </source>
</evidence>
<reference evidence="2 3" key="1">
    <citation type="submission" date="2017-09" db="EMBL/GenBank/DDBJ databases">
        <title>Depth-based differentiation of microbial function through sediment-hosted aquifers and enrichment of novel symbionts in the deep terrestrial subsurface.</title>
        <authorList>
            <person name="Probst A.J."/>
            <person name="Ladd B."/>
            <person name="Jarett J.K."/>
            <person name="Geller-Mcgrath D.E."/>
            <person name="Sieber C.M."/>
            <person name="Emerson J.B."/>
            <person name="Anantharaman K."/>
            <person name="Thomas B.C."/>
            <person name="Malmstrom R."/>
            <person name="Stieglmeier M."/>
            <person name="Klingl A."/>
            <person name="Woyke T."/>
            <person name="Ryan C.M."/>
            <person name="Banfield J.F."/>
        </authorList>
    </citation>
    <scope>NUCLEOTIDE SEQUENCE [LARGE SCALE GENOMIC DNA]</scope>
    <source>
        <strain evidence="2">CG11_big_fil_rev_8_21_14_0_20_38_23</strain>
    </source>
</reference>
<evidence type="ECO:0000313" key="3">
    <source>
        <dbReference type="Proteomes" id="UP000228867"/>
    </source>
</evidence>
<feature type="zinc finger region" description="dksA C4-type" evidence="1">
    <location>
        <begin position="86"/>
        <end position="110"/>
    </location>
</feature>